<dbReference type="Proteomes" id="UP000265541">
    <property type="component" value="Unassembled WGS sequence"/>
</dbReference>
<dbReference type="GO" id="GO:0007155">
    <property type="term" value="P:cell adhesion"/>
    <property type="evidence" value="ECO:0007669"/>
    <property type="project" value="InterPro"/>
</dbReference>
<feature type="non-terminal residue" evidence="6">
    <location>
        <position position="157"/>
    </location>
</feature>
<gene>
    <name evidence="6" type="ORF">BUZ14_17870</name>
</gene>
<name>A0A3A0UH66_STAGA</name>
<reference evidence="6 7" key="1">
    <citation type="journal article" date="2016" name="Front. Microbiol.">
        <title>Comprehensive Phylogenetic Analysis of Bovine Non-aureus Staphylococci Species Based on Whole-Genome Sequencing.</title>
        <authorList>
            <person name="Naushad S."/>
            <person name="Barkema H.W."/>
            <person name="Luby C."/>
            <person name="Condas L.A."/>
            <person name="Nobrega D.B."/>
            <person name="Carson D.A."/>
            <person name="De Buck J."/>
        </authorList>
    </citation>
    <scope>NUCLEOTIDE SEQUENCE [LARGE SCALE GENOMIC DNA]</scope>
    <source>
        <strain evidence="6 7">SNUC 4781</strain>
    </source>
</reference>
<evidence type="ECO:0000256" key="5">
    <source>
        <dbReference type="ARBA" id="ARBA00023088"/>
    </source>
</evidence>
<keyword evidence="4" id="KW-0732">Signal</keyword>
<organism evidence="6 7">
    <name type="scientific">Staphylococcus gallinarum</name>
    <dbReference type="NCBI Taxonomy" id="1293"/>
    <lineage>
        <taxon>Bacteria</taxon>
        <taxon>Bacillati</taxon>
        <taxon>Bacillota</taxon>
        <taxon>Bacilli</taxon>
        <taxon>Bacillales</taxon>
        <taxon>Staphylococcaceae</taxon>
        <taxon>Staphylococcus</taxon>
    </lineage>
</organism>
<evidence type="ECO:0000256" key="3">
    <source>
        <dbReference type="ARBA" id="ARBA00022525"/>
    </source>
</evidence>
<feature type="non-terminal residue" evidence="6">
    <location>
        <position position="1"/>
    </location>
</feature>
<accession>A0A3A0UH66</accession>
<evidence type="ECO:0000256" key="2">
    <source>
        <dbReference type="ARBA" id="ARBA00022512"/>
    </source>
</evidence>
<dbReference type="RefSeq" id="WP_220454580.1">
    <property type="nucleotide sequence ID" value="NZ_QYJN01000713.1"/>
</dbReference>
<keyword evidence="3" id="KW-0964">Secreted</keyword>
<dbReference type="AlphaFoldDB" id="A0A3A0UH66"/>
<evidence type="ECO:0000256" key="4">
    <source>
        <dbReference type="ARBA" id="ARBA00022729"/>
    </source>
</evidence>
<comment type="subcellular location">
    <subcellularLocation>
        <location evidence="1">Secreted</location>
        <location evidence="1">Cell wall</location>
    </subcellularLocation>
</comment>
<dbReference type="EMBL" id="QYJN01000713">
    <property type="protein sequence ID" value="RIP11034.1"/>
    <property type="molecule type" value="Genomic_DNA"/>
</dbReference>
<keyword evidence="2" id="KW-0134">Cell wall</keyword>
<evidence type="ECO:0000313" key="7">
    <source>
        <dbReference type="Proteomes" id="UP000265541"/>
    </source>
</evidence>
<proteinExistence type="predicted"/>
<evidence type="ECO:0000313" key="6">
    <source>
        <dbReference type="EMBL" id="RIP11034.1"/>
    </source>
</evidence>
<comment type="caution">
    <text evidence="6">The sequence shown here is derived from an EMBL/GenBank/DDBJ whole genome shotgun (WGS) entry which is preliminary data.</text>
</comment>
<sequence length="157" mass="17352">NYYQTHTNGTASDAKKAIEKLNIDVTKKNADQLIALLLIELANQMDKDKVQANVPASKRAETNNESLSIETNTTNIEKTLAKPSTSKFRSANTRATNVVNYAANQSGRNVNHLVFANTSYEILGGGKKYNQVFMTMDGKLKIKIDYTVDDSVVEGDY</sequence>
<protein>
    <submittedName>
        <fullName evidence="6">Uncharacterized protein</fullName>
    </submittedName>
</protein>
<dbReference type="InterPro" id="IPR008966">
    <property type="entry name" value="Adhesion_dom_sf"/>
</dbReference>
<dbReference type="SUPFAM" id="SSF49401">
    <property type="entry name" value="Bacterial adhesins"/>
    <property type="match status" value="1"/>
</dbReference>
<dbReference type="InterPro" id="IPR011252">
    <property type="entry name" value="Fibrogen-bd_dom1"/>
</dbReference>
<evidence type="ECO:0000256" key="1">
    <source>
        <dbReference type="ARBA" id="ARBA00004191"/>
    </source>
</evidence>
<keyword evidence="5" id="KW-0572">Peptidoglycan-anchor</keyword>
<dbReference type="Gene3D" id="2.60.40.1280">
    <property type="match status" value="1"/>
</dbReference>